<gene>
    <name evidence="3" type="ORF">SMD27_19320</name>
</gene>
<comment type="caution">
    <text evidence="3">The sequence shown here is derived from an EMBL/GenBank/DDBJ whole genome shotgun (WGS) entry which is preliminary data.</text>
</comment>
<feature type="modified residue" description="4-aspartylphosphate" evidence="1">
    <location>
        <position position="56"/>
    </location>
</feature>
<protein>
    <submittedName>
        <fullName evidence="3">Response regulator</fullName>
    </submittedName>
</protein>
<evidence type="ECO:0000313" key="3">
    <source>
        <dbReference type="EMBL" id="MDY0885002.1"/>
    </source>
</evidence>
<keyword evidence="4" id="KW-1185">Reference proteome</keyword>
<evidence type="ECO:0000259" key="2">
    <source>
        <dbReference type="PROSITE" id="PS50110"/>
    </source>
</evidence>
<sequence length="128" mass="14303">MKQPTIALVETDILIRYPLSHYLRECGYRVLEACTAEEARQLATARDVAIDIFVLDIAWLGDAGFALAQELRRLNEEWEIITIGSVKRAVKTAADLCEDGPNPSHASDHGNVLALIQKRLSMREKRSA</sequence>
<organism evidence="3 4">
    <name type="scientific">Dongia soli</name>
    <dbReference type="NCBI Taxonomy" id="600628"/>
    <lineage>
        <taxon>Bacteria</taxon>
        <taxon>Pseudomonadati</taxon>
        <taxon>Pseudomonadota</taxon>
        <taxon>Alphaproteobacteria</taxon>
        <taxon>Rhodospirillales</taxon>
        <taxon>Dongiaceae</taxon>
        <taxon>Dongia</taxon>
    </lineage>
</organism>
<dbReference type="Gene3D" id="3.40.50.2300">
    <property type="match status" value="1"/>
</dbReference>
<dbReference type="EMBL" id="JAXCLW010000007">
    <property type="protein sequence ID" value="MDY0885002.1"/>
    <property type="molecule type" value="Genomic_DNA"/>
</dbReference>
<dbReference type="RefSeq" id="WP_320510076.1">
    <property type="nucleotide sequence ID" value="NZ_JAXCLW010000007.1"/>
</dbReference>
<dbReference type="SUPFAM" id="SSF52172">
    <property type="entry name" value="CheY-like"/>
    <property type="match status" value="1"/>
</dbReference>
<dbReference type="Proteomes" id="UP001279642">
    <property type="component" value="Unassembled WGS sequence"/>
</dbReference>
<proteinExistence type="predicted"/>
<dbReference type="PROSITE" id="PS50110">
    <property type="entry name" value="RESPONSE_REGULATORY"/>
    <property type="match status" value="1"/>
</dbReference>
<evidence type="ECO:0000256" key="1">
    <source>
        <dbReference type="PROSITE-ProRule" id="PRU00169"/>
    </source>
</evidence>
<reference evidence="3 4" key="1">
    <citation type="journal article" date="2016" name="Antonie Van Leeuwenhoek">
        <title>Dongia soli sp. nov., isolated from soil from Dokdo, Korea.</title>
        <authorList>
            <person name="Kim D.U."/>
            <person name="Lee H."/>
            <person name="Kim H."/>
            <person name="Kim S.G."/>
            <person name="Ka J.O."/>
        </authorList>
    </citation>
    <scope>NUCLEOTIDE SEQUENCE [LARGE SCALE GENOMIC DNA]</scope>
    <source>
        <strain evidence="3 4">D78</strain>
    </source>
</reference>
<evidence type="ECO:0000313" key="4">
    <source>
        <dbReference type="Proteomes" id="UP001279642"/>
    </source>
</evidence>
<dbReference type="InterPro" id="IPR001789">
    <property type="entry name" value="Sig_transdc_resp-reg_receiver"/>
</dbReference>
<accession>A0ABU5EF93</accession>
<keyword evidence="1" id="KW-0597">Phosphoprotein</keyword>
<dbReference type="Pfam" id="PF00072">
    <property type="entry name" value="Response_reg"/>
    <property type="match status" value="1"/>
</dbReference>
<name>A0ABU5EF93_9PROT</name>
<dbReference type="InterPro" id="IPR011006">
    <property type="entry name" value="CheY-like_superfamily"/>
</dbReference>
<feature type="domain" description="Response regulatory" evidence="2">
    <location>
        <begin position="5"/>
        <end position="128"/>
    </location>
</feature>